<evidence type="ECO:0000313" key="13">
    <source>
        <dbReference type="EMBL" id="MFD0752310.1"/>
    </source>
</evidence>
<evidence type="ECO:0000256" key="4">
    <source>
        <dbReference type="ARBA" id="ARBA00022679"/>
    </source>
</evidence>
<dbReference type="PRINTS" id="PR00344">
    <property type="entry name" value="BCTRLSENSOR"/>
</dbReference>
<evidence type="ECO:0000256" key="3">
    <source>
        <dbReference type="ARBA" id="ARBA00022553"/>
    </source>
</evidence>
<evidence type="ECO:0000259" key="10">
    <source>
        <dbReference type="PROSITE" id="PS50109"/>
    </source>
</evidence>
<dbReference type="InterPro" id="IPR013656">
    <property type="entry name" value="PAS_4"/>
</dbReference>
<gene>
    <name evidence="13" type="ORF">ACFQZS_19300</name>
</gene>
<dbReference type="GO" id="GO:0005524">
    <property type="term" value="F:ATP binding"/>
    <property type="evidence" value="ECO:0007669"/>
    <property type="project" value="UniProtKB-KW"/>
</dbReference>
<proteinExistence type="predicted"/>
<protein>
    <recommendedName>
        <fullName evidence="2">histidine kinase</fullName>
        <ecNumber evidence="2">2.7.13.3</ecNumber>
    </recommendedName>
</protein>
<dbReference type="PANTHER" id="PTHR43065:SF10">
    <property type="entry name" value="PEROXIDE STRESS-ACTIVATED HISTIDINE KINASE MAK3"/>
    <property type="match status" value="1"/>
</dbReference>
<evidence type="ECO:0000256" key="1">
    <source>
        <dbReference type="ARBA" id="ARBA00000085"/>
    </source>
</evidence>
<dbReference type="NCBIfam" id="TIGR00229">
    <property type="entry name" value="sensory_box"/>
    <property type="match status" value="1"/>
</dbReference>
<keyword evidence="9" id="KW-0175">Coiled coil</keyword>
<comment type="catalytic activity">
    <reaction evidence="1">
        <text>ATP + protein L-histidine = ADP + protein N-phospho-L-histidine.</text>
        <dbReference type="EC" id="2.7.13.3"/>
    </reaction>
</comment>
<dbReference type="SUPFAM" id="SSF55785">
    <property type="entry name" value="PYP-like sensor domain (PAS domain)"/>
    <property type="match status" value="1"/>
</dbReference>
<feature type="domain" description="PAC" evidence="12">
    <location>
        <begin position="88"/>
        <end position="140"/>
    </location>
</feature>
<dbReference type="Gene3D" id="3.30.450.20">
    <property type="entry name" value="PAS domain"/>
    <property type="match status" value="1"/>
</dbReference>
<name>A0ABW2Z2G0_9SPHI</name>
<dbReference type="Pfam" id="PF02518">
    <property type="entry name" value="HATPase_c"/>
    <property type="match status" value="1"/>
</dbReference>
<reference evidence="14" key="1">
    <citation type="journal article" date="2019" name="Int. J. Syst. Evol. Microbiol.">
        <title>The Global Catalogue of Microorganisms (GCM) 10K type strain sequencing project: providing services to taxonomists for standard genome sequencing and annotation.</title>
        <authorList>
            <consortium name="The Broad Institute Genomics Platform"/>
            <consortium name="The Broad Institute Genome Sequencing Center for Infectious Disease"/>
            <person name="Wu L."/>
            <person name="Ma J."/>
        </authorList>
    </citation>
    <scope>NUCLEOTIDE SEQUENCE [LARGE SCALE GENOMIC DNA]</scope>
    <source>
        <strain evidence="14">CCUG 63418</strain>
    </source>
</reference>
<dbReference type="InterPro" id="IPR005467">
    <property type="entry name" value="His_kinase_dom"/>
</dbReference>
<dbReference type="InterPro" id="IPR000700">
    <property type="entry name" value="PAS-assoc_C"/>
</dbReference>
<dbReference type="PROSITE" id="PS50113">
    <property type="entry name" value="PAC"/>
    <property type="match status" value="1"/>
</dbReference>
<dbReference type="InterPro" id="IPR003594">
    <property type="entry name" value="HATPase_dom"/>
</dbReference>
<keyword evidence="6" id="KW-0418">Kinase</keyword>
<keyword evidence="8" id="KW-0902">Two-component regulatory system</keyword>
<dbReference type="InterPro" id="IPR035965">
    <property type="entry name" value="PAS-like_dom_sf"/>
</dbReference>
<dbReference type="PROSITE" id="PS50109">
    <property type="entry name" value="HIS_KIN"/>
    <property type="match status" value="1"/>
</dbReference>
<dbReference type="EMBL" id="JBHTHU010000022">
    <property type="protein sequence ID" value="MFD0752310.1"/>
    <property type="molecule type" value="Genomic_DNA"/>
</dbReference>
<accession>A0ABW2Z2G0</accession>
<evidence type="ECO:0000256" key="8">
    <source>
        <dbReference type="ARBA" id="ARBA00023012"/>
    </source>
</evidence>
<dbReference type="SUPFAM" id="SSF55874">
    <property type="entry name" value="ATPase domain of HSP90 chaperone/DNA topoisomerase II/histidine kinase"/>
    <property type="match status" value="1"/>
</dbReference>
<sequence length="441" mass="48359">MSQTSENNAGQVESALLRTLIDSLPDVIYVKDDKGRKIIANHADVASLGLSGEEEVIGKTDLELLEGSVGERCYRDDMDIISTGKPIVNKEEFFFDADGKQQWLLTTKIPVQDAGGKTSHILGIGHNITRRKQHEESLRKLNDELSSQTEELTKLNEQLTLQKEQETEKAIAQGKFEIASEILHDIGNALVGFGAYLNRINRILEKGNLKAVTNLSLFIGNQQGVLANALGADKANALLALTEGIAKTQTENNAEFSASVNELLNITAHIQEILNIQRQFVAGREGQQQRKPVNLVNIISDCRSMLLASLEKKRIKLHANIAPGTFIIKGDHTKLMQVILNVLKNSVEAIDMEADEKDINISLRADGTLIELKVKDNGKGFSPETGARLFERGFTTKSNGTGLGLYNCRSIIESHAGEFNIASPGVDHGAEVNIVFNQEEN</sequence>
<dbReference type="EC" id="2.7.13.3" evidence="2"/>
<evidence type="ECO:0000313" key="14">
    <source>
        <dbReference type="Proteomes" id="UP001596958"/>
    </source>
</evidence>
<dbReference type="PROSITE" id="PS50112">
    <property type="entry name" value="PAS"/>
    <property type="match status" value="1"/>
</dbReference>
<keyword evidence="3" id="KW-0597">Phosphoprotein</keyword>
<dbReference type="Pfam" id="PF08448">
    <property type="entry name" value="PAS_4"/>
    <property type="match status" value="1"/>
</dbReference>
<dbReference type="InterPro" id="IPR036890">
    <property type="entry name" value="HATPase_C_sf"/>
</dbReference>
<evidence type="ECO:0000259" key="12">
    <source>
        <dbReference type="PROSITE" id="PS50113"/>
    </source>
</evidence>
<keyword evidence="4" id="KW-0808">Transferase</keyword>
<dbReference type="InterPro" id="IPR004358">
    <property type="entry name" value="Sig_transdc_His_kin-like_C"/>
</dbReference>
<dbReference type="Proteomes" id="UP001596958">
    <property type="component" value="Unassembled WGS sequence"/>
</dbReference>
<dbReference type="SMART" id="SM00387">
    <property type="entry name" value="HATPase_c"/>
    <property type="match status" value="1"/>
</dbReference>
<evidence type="ECO:0000256" key="5">
    <source>
        <dbReference type="ARBA" id="ARBA00022741"/>
    </source>
</evidence>
<feature type="domain" description="Histidine kinase" evidence="10">
    <location>
        <begin position="270"/>
        <end position="440"/>
    </location>
</feature>
<keyword evidence="5" id="KW-0547">Nucleotide-binding</keyword>
<keyword evidence="14" id="KW-1185">Reference proteome</keyword>
<evidence type="ECO:0000256" key="6">
    <source>
        <dbReference type="ARBA" id="ARBA00022777"/>
    </source>
</evidence>
<dbReference type="PANTHER" id="PTHR43065">
    <property type="entry name" value="SENSOR HISTIDINE KINASE"/>
    <property type="match status" value="1"/>
</dbReference>
<evidence type="ECO:0000256" key="7">
    <source>
        <dbReference type="ARBA" id="ARBA00022840"/>
    </source>
</evidence>
<dbReference type="RefSeq" id="WP_377102685.1">
    <property type="nucleotide sequence ID" value="NZ_JBHTHU010000022.1"/>
</dbReference>
<evidence type="ECO:0000259" key="11">
    <source>
        <dbReference type="PROSITE" id="PS50112"/>
    </source>
</evidence>
<comment type="caution">
    <text evidence="13">The sequence shown here is derived from an EMBL/GenBank/DDBJ whole genome shotgun (WGS) entry which is preliminary data.</text>
</comment>
<feature type="coiled-coil region" evidence="9">
    <location>
        <begin position="131"/>
        <end position="169"/>
    </location>
</feature>
<dbReference type="InterPro" id="IPR000014">
    <property type="entry name" value="PAS"/>
</dbReference>
<evidence type="ECO:0000256" key="9">
    <source>
        <dbReference type="SAM" id="Coils"/>
    </source>
</evidence>
<dbReference type="CDD" id="cd00130">
    <property type="entry name" value="PAS"/>
    <property type="match status" value="1"/>
</dbReference>
<feature type="domain" description="PAS" evidence="11">
    <location>
        <begin position="13"/>
        <end position="54"/>
    </location>
</feature>
<keyword evidence="7 13" id="KW-0067">ATP-binding</keyword>
<organism evidence="13 14">
    <name type="scientific">Mucilaginibacter calamicampi</name>
    <dbReference type="NCBI Taxonomy" id="1302352"/>
    <lineage>
        <taxon>Bacteria</taxon>
        <taxon>Pseudomonadati</taxon>
        <taxon>Bacteroidota</taxon>
        <taxon>Sphingobacteriia</taxon>
        <taxon>Sphingobacteriales</taxon>
        <taxon>Sphingobacteriaceae</taxon>
        <taxon>Mucilaginibacter</taxon>
    </lineage>
</organism>
<evidence type="ECO:0000256" key="2">
    <source>
        <dbReference type="ARBA" id="ARBA00012438"/>
    </source>
</evidence>
<dbReference type="Gene3D" id="3.30.565.10">
    <property type="entry name" value="Histidine kinase-like ATPase, C-terminal domain"/>
    <property type="match status" value="1"/>
</dbReference>